<dbReference type="GO" id="GO:0005886">
    <property type="term" value="C:plasma membrane"/>
    <property type="evidence" value="ECO:0007669"/>
    <property type="project" value="UniProtKB-SubCell"/>
</dbReference>
<feature type="transmembrane region" description="Helical" evidence="6">
    <location>
        <begin position="281"/>
        <end position="306"/>
    </location>
</feature>
<dbReference type="Gene3D" id="1.20.1250.20">
    <property type="entry name" value="MFS general substrate transporter like domains"/>
    <property type="match status" value="1"/>
</dbReference>
<evidence type="ECO:0000256" key="5">
    <source>
        <dbReference type="SAM" id="MobiDB-lite"/>
    </source>
</evidence>
<evidence type="ECO:0000259" key="7">
    <source>
        <dbReference type="PROSITE" id="PS50850"/>
    </source>
</evidence>
<dbReference type="OrthoDB" id="7375466at2"/>
<dbReference type="InterPro" id="IPR020846">
    <property type="entry name" value="MFS_dom"/>
</dbReference>
<evidence type="ECO:0000256" key="3">
    <source>
        <dbReference type="ARBA" id="ARBA00022989"/>
    </source>
</evidence>
<feature type="transmembrane region" description="Helical" evidence="6">
    <location>
        <begin position="211"/>
        <end position="230"/>
    </location>
</feature>
<dbReference type="AlphaFoldDB" id="A0A239CDM0"/>
<gene>
    <name evidence="8" type="ORF">SAMN06893096_102364</name>
</gene>
<feature type="transmembrane region" description="Helical" evidence="6">
    <location>
        <begin position="25"/>
        <end position="47"/>
    </location>
</feature>
<dbReference type="Proteomes" id="UP000198373">
    <property type="component" value="Unassembled WGS sequence"/>
</dbReference>
<dbReference type="EMBL" id="FZOO01000002">
    <property type="protein sequence ID" value="SNS17731.1"/>
    <property type="molecule type" value="Genomic_DNA"/>
</dbReference>
<feature type="domain" description="Major facilitator superfamily (MFS) profile" evidence="7">
    <location>
        <begin position="25"/>
        <end position="474"/>
    </location>
</feature>
<evidence type="ECO:0000256" key="6">
    <source>
        <dbReference type="SAM" id="Phobius"/>
    </source>
</evidence>
<keyword evidence="4 6" id="KW-0472">Membrane</keyword>
<evidence type="ECO:0000256" key="4">
    <source>
        <dbReference type="ARBA" id="ARBA00023136"/>
    </source>
</evidence>
<accession>A0A239CDM0</accession>
<feature type="transmembrane region" description="Helical" evidence="6">
    <location>
        <begin position="91"/>
        <end position="110"/>
    </location>
</feature>
<feature type="transmembrane region" description="Helical" evidence="6">
    <location>
        <begin position="179"/>
        <end position="199"/>
    </location>
</feature>
<dbReference type="InterPro" id="IPR011701">
    <property type="entry name" value="MFS"/>
</dbReference>
<evidence type="ECO:0000313" key="8">
    <source>
        <dbReference type="EMBL" id="SNS17731.1"/>
    </source>
</evidence>
<feature type="transmembrane region" description="Helical" evidence="6">
    <location>
        <begin position="318"/>
        <end position="339"/>
    </location>
</feature>
<dbReference type="RefSeq" id="WP_089304553.1">
    <property type="nucleotide sequence ID" value="NZ_FZOO01000002.1"/>
</dbReference>
<feature type="transmembrane region" description="Helical" evidence="6">
    <location>
        <begin position="380"/>
        <end position="400"/>
    </location>
</feature>
<protein>
    <submittedName>
        <fullName evidence="8">Drug resistance transporter, EmrB/QacA subfamily</fullName>
    </submittedName>
</protein>
<dbReference type="Pfam" id="PF07690">
    <property type="entry name" value="MFS_1"/>
    <property type="match status" value="1"/>
</dbReference>
<feature type="transmembrane region" description="Helical" evidence="6">
    <location>
        <begin position="59"/>
        <end position="79"/>
    </location>
</feature>
<feature type="transmembrane region" description="Helical" evidence="6">
    <location>
        <begin position="447"/>
        <end position="469"/>
    </location>
</feature>
<keyword evidence="9" id="KW-1185">Reference proteome</keyword>
<reference evidence="9" key="1">
    <citation type="submission" date="2017-06" db="EMBL/GenBank/DDBJ databases">
        <authorList>
            <person name="Varghese N."/>
            <person name="Submissions S."/>
        </authorList>
    </citation>
    <scope>NUCLEOTIDE SEQUENCE [LARGE SCALE GENOMIC DNA]</scope>
    <source>
        <strain evidence="9">DSM 46839</strain>
    </source>
</reference>
<keyword evidence="2 6" id="KW-0812">Transmembrane</keyword>
<comment type="subcellular location">
    <subcellularLocation>
        <location evidence="1">Cell membrane</location>
        <topology evidence="1">Multi-pass membrane protein</topology>
    </subcellularLocation>
</comment>
<keyword evidence="3 6" id="KW-1133">Transmembrane helix</keyword>
<dbReference type="CDD" id="cd17321">
    <property type="entry name" value="MFS_MMR_MDR_like"/>
    <property type="match status" value="1"/>
</dbReference>
<dbReference type="Gene3D" id="1.20.1720.10">
    <property type="entry name" value="Multidrug resistance protein D"/>
    <property type="match status" value="1"/>
</dbReference>
<organism evidence="8 9">
    <name type="scientific">Geodermatophilus pulveris</name>
    <dbReference type="NCBI Taxonomy" id="1564159"/>
    <lineage>
        <taxon>Bacteria</taxon>
        <taxon>Bacillati</taxon>
        <taxon>Actinomycetota</taxon>
        <taxon>Actinomycetes</taxon>
        <taxon>Geodermatophilales</taxon>
        <taxon>Geodermatophilaceae</taxon>
        <taxon>Geodermatophilus</taxon>
    </lineage>
</organism>
<dbReference type="PRINTS" id="PR01036">
    <property type="entry name" value="TCRTETB"/>
</dbReference>
<name>A0A239CDM0_9ACTN</name>
<proteinExistence type="predicted"/>
<dbReference type="PROSITE" id="PS50850">
    <property type="entry name" value="MFS"/>
    <property type="match status" value="1"/>
</dbReference>
<dbReference type="PANTHER" id="PTHR42718">
    <property type="entry name" value="MAJOR FACILITATOR SUPERFAMILY MULTIDRUG TRANSPORTER MFSC"/>
    <property type="match status" value="1"/>
</dbReference>
<dbReference type="GO" id="GO:0022857">
    <property type="term" value="F:transmembrane transporter activity"/>
    <property type="evidence" value="ECO:0007669"/>
    <property type="project" value="InterPro"/>
</dbReference>
<dbReference type="InterPro" id="IPR036259">
    <property type="entry name" value="MFS_trans_sf"/>
</dbReference>
<feature type="transmembrane region" description="Helical" evidence="6">
    <location>
        <begin position="149"/>
        <end position="173"/>
    </location>
</feature>
<evidence type="ECO:0000256" key="2">
    <source>
        <dbReference type="ARBA" id="ARBA00022692"/>
    </source>
</evidence>
<evidence type="ECO:0000256" key="1">
    <source>
        <dbReference type="ARBA" id="ARBA00004651"/>
    </source>
</evidence>
<feature type="transmembrane region" description="Helical" evidence="6">
    <location>
        <begin position="346"/>
        <end position="368"/>
    </location>
</feature>
<sequence length="497" mass="51409">MTARPDVDRTAGEEGDQPDPRRWHALGVTLVAGFMSLLDVSIVSVALPTLQRDLGASPAAVQWVVSGYALTFALMLVPAGRLGDALGRRRMFLIGMAAFVLFSAAAGAAPSVGLLITARLAQGLAAGVLAPQNSGLIQQLFRGGERGRAFGAFGAVVGISTAVGPVLGGLLLQVADWRWIFWVNVPIGVVAFVLAWRLLPRSGSGRRGGIDGGGVLLLGAGSLALLLPLVQAESGGLTRLWWLFPAGALVLAAFVAWEWWEVRRGRDPVFDPRLVTRTRGYGLGAALGTVYFVGFSGIWLVFALFFQTGLGLTPLESGLAVTPFALGSAVAAVVAGRLVERVGRLLTVLGLLGVLAGLGATVAVLLLVPQDAVPWAVAPALLVGGLGGGFVISPNITMTLRDIPVRMAGAAGGGLQTAQRFGATIGTAALPGLFYVVLAATGQDYPLAAAAGLGVALVGIAGALALAVVDLRRTRREAAAEREADDHDDRHWHAVHH</sequence>
<evidence type="ECO:0000313" key="9">
    <source>
        <dbReference type="Proteomes" id="UP000198373"/>
    </source>
</evidence>
<feature type="transmembrane region" description="Helical" evidence="6">
    <location>
        <begin position="242"/>
        <end position="260"/>
    </location>
</feature>
<feature type="transmembrane region" description="Helical" evidence="6">
    <location>
        <begin position="421"/>
        <end position="441"/>
    </location>
</feature>
<feature type="region of interest" description="Disordered" evidence="5">
    <location>
        <begin position="1"/>
        <end position="20"/>
    </location>
</feature>
<dbReference type="PANTHER" id="PTHR42718:SF39">
    <property type="entry name" value="ACTINORHODIN TRANSPORTER-RELATED"/>
    <property type="match status" value="1"/>
</dbReference>
<dbReference type="SUPFAM" id="SSF103473">
    <property type="entry name" value="MFS general substrate transporter"/>
    <property type="match status" value="1"/>
</dbReference>